<gene>
    <name evidence="8" type="ORF">METESE_28470</name>
</gene>
<evidence type="ECO:0000256" key="2">
    <source>
        <dbReference type="ARBA" id="ARBA00022475"/>
    </source>
</evidence>
<dbReference type="Gene3D" id="1.20.1250.20">
    <property type="entry name" value="MFS general substrate transporter like domains"/>
    <property type="match status" value="2"/>
</dbReference>
<evidence type="ECO:0000259" key="7">
    <source>
        <dbReference type="PROSITE" id="PS50850"/>
    </source>
</evidence>
<feature type="transmembrane region" description="Helical" evidence="6">
    <location>
        <begin position="69"/>
        <end position="88"/>
    </location>
</feature>
<accession>A0AA48GUA3</accession>
<dbReference type="InterPro" id="IPR011701">
    <property type="entry name" value="MFS"/>
</dbReference>
<evidence type="ECO:0000256" key="3">
    <source>
        <dbReference type="ARBA" id="ARBA00022692"/>
    </source>
</evidence>
<feature type="transmembrane region" description="Helical" evidence="6">
    <location>
        <begin position="137"/>
        <end position="155"/>
    </location>
</feature>
<evidence type="ECO:0000256" key="1">
    <source>
        <dbReference type="ARBA" id="ARBA00004429"/>
    </source>
</evidence>
<dbReference type="PANTHER" id="PTHR43702:SF3">
    <property type="entry name" value="PROTEIN TSGA"/>
    <property type="match status" value="1"/>
</dbReference>
<dbReference type="KEGG" id="msea:METESE_28470"/>
<feature type="transmembrane region" description="Helical" evidence="6">
    <location>
        <begin position="270"/>
        <end position="287"/>
    </location>
</feature>
<dbReference type="EMBL" id="AP027081">
    <property type="protein sequence ID" value="BDU77889.1"/>
    <property type="molecule type" value="Genomic_DNA"/>
</dbReference>
<dbReference type="Pfam" id="PF07690">
    <property type="entry name" value="MFS_1"/>
    <property type="match status" value="1"/>
</dbReference>
<comment type="subcellular location">
    <subcellularLocation>
        <location evidence="1">Cell inner membrane</location>
        <topology evidence="1">Multi-pass membrane protein</topology>
    </subcellularLocation>
</comment>
<dbReference type="GO" id="GO:0022857">
    <property type="term" value="F:transmembrane transporter activity"/>
    <property type="evidence" value="ECO:0007669"/>
    <property type="project" value="InterPro"/>
</dbReference>
<dbReference type="RefSeq" id="WP_316410468.1">
    <property type="nucleotide sequence ID" value="NZ_AP027081.1"/>
</dbReference>
<keyword evidence="2" id="KW-1003">Cell membrane</keyword>
<name>A0AA48GUA3_9BACT</name>
<keyword evidence="5 6" id="KW-0472">Membrane</keyword>
<feature type="domain" description="Major facilitator superfamily (MFS) profile" evidence="7">
    <location>
        <begin position="2"/>
        <end position="379"/>
    </location>
</feature>
<evidence type="ECO:0000256" key="4">
    <source>
        <dbReference type="ARBA" id="ARBA00022989"/>
    </source>
</evidence>
<feature type="transmembrane region" description="Helical" evidence="6">
    <location>
        <begin position="354"/>
        <end position="375"/>
    </location>
</feature>
<feature type="transmembrane region" description="Helical" evidence="6">
    <location>
        <begin position="94"/>
        <end position="116"/>
    </location>
</feature>
<dbReference type="Proteomes" id="UP001228113">
    <property type="component" value="Chromosome"/>
</dbReference>
<reference evidence="8" key="1">
    <citation type="journal article" date="2023" name="Int. J. Syst. Evol. Microbiol.">
        <title>Mesoterricola silvestris gen. nov., sp. nov., Mesoterricola sediminis sp. nov., Geothrix oryzae sp. nov., Geothrix edaphica sp. nov., Geothrix rubra sp. nov., and Geothrix limicola sp. nov., six novel members of Acidobacteriota isolated from soils.</title>
        <authorList>
            <person name="Itoh H."/>
            <person name="Sugisawa Y."/>
            <person name="Mise K."/>
            <person name="Xu Z."/>
            <person name="Kuniyasu M."/>
            <person name="Ushijima N."/>
            <person name="Kawano K."/>
            <person name="Kobayashi E."/>
            <person name="Shiratori Y."/>
            <person name="Masuda Y."/>
            <person name="Senoo K."/>
        </authorList>
    </citation>
    <scope>NUCLEOTIDE SEQUENCE</scope>
    <source>
        <strain evidence="8">W786</strain>
    </source>
</reference>
<dbReference type="SUPFAM" id="SSF103473">
    <property type="entry name" value="MFS general substrate transporter"/>
    <property type="match status" value="1"/>
</dbReference>
<dbReference type="InterPro" id="IPR036259">
    <property type="entry name" value="MFS_trans_sf"/>
</dbReference>
<proteinExistence type="predicted"/>
<dbReference type="AlphaFoldDB" id="A0AA48GUA3"/>
<feature type="transmembrane region" description="Helical" evidence="6">
    <location>
        <begin position="293"/>
        <end position="317"/>
    </location>
</feature>
<dbReference type="GO" id="GO:0005886">
    <property type="term" value="C:plasma membrane"/>
    <property type="evidence" value="ECO:0007669"/>
    <property type="project" value="UniProtKB-SubCell"/>
</dbReference>
<organism evidence="8 9">
    <name type="scientific">Mesoterricola sediminis</name>
    <dbReference type="NCBI Taxonomy" id="2927980"/>
    <lineage>
        <taxon>Bacteria</taxon>
        <taxon>Pseudomonadati</taxon>
        <taxon>Acidobacteriota</taxon>
        <taxon>Holophagae</taxon>
        <taxon>Holophagales</taxon>
        <taxon>Holophagaceae</taxon>
        <taxon>Mesoterricola</taxon>
    </lineage>
</organism>
<evidence type="ECO:0000313" key="9">
    <source>
        <dbReference type="Proteomes" id="UP001228113"/>
    </source>
</evidence>
<dbReference type="PROSITE" id="PS50850">
    <property type="entry name" value="MFS"/>
    <property type="match status" value="1"/>
</dbReference>
<evidence type="ECO:0000256" key="6">
    <source>
        <dbReference type="SAM" id="Phobius"/>
    </source>
</evidence>
<dbReference type="InterPro" id="IPR050375">
    <property type="entry name" value="MFS_TsgA-like"/>
</dbReference>
<keyword evidence="9" id="KW-1185">Reference proteome</keyword>
<sequence>MKLRIVALLLAFFAMGFGDLRGSFLGISRDVFQISAAQGALIPFCGALGFALCALPIGLLATRIGKKRVLQAGLLVTAAAHLLPTFVLSRYVHLLAAIFAIGAGMTFLLVAGNPLLRDVTEPARYSRNLTFAQFFKSLGSIAGPYALALLVWMGFSWRAVFPVFAVLSLLIWAMVTWVDLPESAPERPARLRDTLSLLGVPSLLAAFLGIFLFSGSEMGMNNFLASHLWLTFGLDIRKEAITYGQGLFWVSQGVGRLLGTLALTWMSTRTFLLACALTGLAALAGLMLGTKTVVIACVVLCGITFSNIWPCLFSILLERRPDRASEVSGLAVMANVGGALLPLLMGRLTDLLAVRWAFLVPFAAFVYVTGFTLTLRRRA</sequence>
<evidence type="ECO:0000256" key="5">
    <source>
        <dbReference type="ARBA" id="ARBA00023136"/>
    </source>
</evidence>
<feature type="transmembrane region" description="Helical" evidence="6">
    <location>
        <begin position="161"/>
        <end position="178"/>
    </location>
</feature>
<feature type="transmembrane region" description="Helical" evidence="6">
    <location>
        <begin position="240"/>
        <end position="258"/>
    </location>
</feature>
<keyword evidence="3 6" id="KW-0812">Transmembrane</keyword>
<dbReference type="PANTHER" id="PTHR43702">
    <property type="entry name" value="L-FUCOSE-PROTON SYMPORTER"/>
    <property type="match status" value="1"/>
</dbReference>
<feature type="transmembrane region" description="Helical" evidence="6">
    <location>
        <begin position="198"/>
        <end position="220"/>
    </location>
</feature>
<evidence type="ECO:0000313" key="8">
    <source>
        <dbReference type="EMBL" id="BDU77889.1"/>
    </source>
</evidence>
<dbReference type="InterPro" id="IPR020846">
    <property type="entry name" value="MFS_dom"/>
</dbReference>
<feature type="transmembrane region" description="Helical" evidence="6">
    <location>
        <begin position="329"/>
        <end position="348"/>
    </location>
</feature>
<feature type="transmembrane region" description="Helical" evidence="6">
    <location>
        <begin position="40"/>
        <end position="62"/>
    </location>
</feature>
<keyword evidence="4 6" id="KW-1133">Transmembrane helix</keyword>
<protein>
    <submittedName>
        <fullName evidence="8">MFS transporter</fullName>
    </submittedName>
</protein>